<keyword evidence="2" id="KW-0539">Nucleus</keyword>
<proteinExistence type="predicted"/>
<dbReference type="GO" id="GO:0003700">
    <property type="term" value="F:DNA-binding transcription factor activity"/>
    <property type="evidence" value="ECO:0007669"/>
    <property type="project" value="TreeGrafter"/>
</dbReference>
<protein>
    <recommendedName>
        <fullName evidence="5">Transcription factor domain-containing protein</fullName>
    </recommendedName>
</protein>
<dbReference type="RefSeq" id="XP_040698196.1">
    <property type="nucleotide sequence ID" value="XM_040848066.1"/>
</dbReference>
<dbReference type="GO" id="GO:0005634">
    <property type="term" value="C:nucleus"/>
    <property type="evidence" value="ECO:0007669"/>
    <property type="project" value="UniProtKB-SubCell"/>
</dbReference>
<comment type="subcellular location">
    <subcellularLocation>
        <location evidence="1">Nucleus</location>
    </subcellularLocation>
</comment>
<dbReference type="STRING" id="1036612.A0A1L9T4L4"/>
<dbReference type="InterPro" id="IPR021858">
    <property type="entry name" value="Fun_TF"/>
</dbReference>
<dbReference type="VEuPathDB" id="FungiDB:ASPSYDRAFT_50407"/>
<accession>A0A1L9T4L4</accession>
<reference evidence="4" key="1">
    <citation type="journal article" date="2017" name="Genome Biol.">
        <title>Comparative genomics reveals high biological diversity and specific adaptations in the industrially and medically important fungal genus Aspergillus.</title>
        <authorList>
            <person name="de Vries R.P."/>
            <person name="Riley R."/>
            <person name="Wiebenga A."/>
            <person name="Aguilar-Osorio G."/>
            <person name="Amillis S."/>
            <person name="Uchima C.A."/>
            <person name="Anderluh G."/>
            <person name="Asadollahi M."/>
            <person name="Askin M."/>
            <person name="Barry K."/>
            <person name="Battaglia E."/>
            <person name="Bayram O."/>
            <person name="Benocci T."/>
            <person name="Braus-Stromeyer S.A."/>
            <person name="Caldana C."/>
            <person name="Canovas D."/>
            <person name="Cerqueira G.C."/>
            <person name="Chen F."/>
            <person name="Chen W."/>
            <person name="Choi C."/>
            <person name="Clum A."/>
            <person name="Dos Santos R.A."/>
            <person name="Damasio A.R."/>
            <person name="Diallinas G."/>
            <person name="Emri T."/>
            <person name="Fekete E."/>
            <person name="Flipphi M."/>
            <person name="Freyberg S."/>
            <person name="Gallo A."/>
            <person name="Gournas C."/>
            <person name="Habgood R."/>
            <person name="Hainaut M."/>
            <person name="Harispe M.L."/>
            <person name="Henrissat B."/>
            <person name="Hilden K.S."/>
            <person name="Hope R."/>
            <person name="Hossain A."/>
            <person name="Karabika E."/>
            <person name="Karaffa L."/>
            <person name="Karanyi Z."/>
            <person name="Krasevec N."/>
            <person name="Kuo A."/>
            <person name="Kusch H."/>
            <person name="LaButti K."/>
            <person name="Lagendijk E.L."/>
            <person name="Lapidus A."/>
            <person name="Levasseur A."/>
            <person name="Lindquist E."/>
            <person name="Lipzen A."/>
            <person name="Logrieco A.F."/>
            <person name="MacCabe A."/>
            <person name="Maekelae M.R."/>
            <person name="Malavazi I."/>
            <person name="Melin P."/>
            <person name="Meyer V."/>
            <person name="Mielnichuk N."/>
            <person name="Miskei M."/>
            <person name="Molnar A.P."/>
            <person name="Mule G."/>
            <person name="Ngan C.Y."/>
            <person name="Orejas M."/>
            <person name="Orosz E."/>
            <person name="Ouedraogo J.P."/>
            <person name="Overkamp K.M."/>
            <person name="Park H.-S."/>
            <person name="Perrone G."/>
            <person name="Piumi F."/>
            <person name="Punt P.J."/>
            <person name="Ram A.F."/>
            <person name="Ramon A."/>
            <person name="Rauscher S."/>
            <person name="Record E."/>
            <person name="Riano-Pachon D.M."/>
            <person name="Robert V."/>
            <person name="Roehrig J."/>
            <person name="Ruller R."/>
            <person name="Salamov A."/>
            <person name="Salih N.S."/>
            <person name="Samson R.A."/>
            <person name="Sandor E."/>
            <person name="Sanguinetti M."/>
            <person name="Schuetze T."/>
            <person name="Sepcic K."/>
            <person name="Shelest E."/>
            <person name="Sherlock G."/>
            <person name="Sophianopoulou V."/>
            <person name="Squina F.M."/>
            <person name="Sun H."/>
            <person name="Susca A."/>
            <person name="Todd R.B."/>
            <person name="Tsang A."/>
            <person name="Unkles S.E."/>
            <person name="van de Wiele N."/>
            <person name="van Rossen-Uffink D."/>
            <person name="Oliveira J.V."/>
            <person name="Vesth T.C."/>
            <person name="Visser J."/>
            <person name="Yu J.-H."/>
            <person name="Zhou M."/>
            <person name="Andersen M.R."/>
            <person name="Archer D.B."/>
            <person name="Baker S.E."/>
            <person name="Benoit I."/>
            <person name="Brakhage A.A."/>
            <person name="Braus G.H."/>
            <person name="Fischer R."/>
            <person name="Frisvad J.C."/>
            <person name="Goldman G.H."/>
            <person name="Houbraken J."/>
            <person name="Oakley B."/>
            <person name="Pocsi I."/>
            <person name="Scazzocchio C."/>
            <person name="Seiboth B."/>
            <person name="vanKuyk P.A."/>
            <person name="Wortman J."/>
            <person name="Dyer P.S."/>
            <person name="Grigoriev I.V."/>
        </authorList>
    </citation>
    <scope>NUCLEOTIDE SEQUENCE [LARGE SCALE GENOMIC DNA]</scope>
    <source>
        <strain evidence="4">CBS 593.65</strain>
    </source>
</reference>
<dbReference type="GeneID" id="63764139"/>
<evidence type="ECO:0008006" key="5">
    <source>
        <dbReference type="Google" id="ProtNLM"/>
    </source>
</evidence>
<dbReference type="Proteomes" id="UP000184356">
    <property type="component" value="Unassembled WGS sequence"/>
</dbReference>
<keyword evidence="4" id="KW-1185">Reference proteome</keyword>
<dbReference type="PANTHER" id="PTHR37534:SF7">
    <property type="entry name" value="TRANSCRIPTIONAL ACTIVATOR PROTEIN UGA3"/>
    <property type="match status" value="1"/>
</dbReference>
<dbReference type="PANTHER" id="PTHR37534">
    <property type="entry name" value="TRANSCRIPTIONAL ACTIVATOR PROTEIN UGA3"/>
    <property type="match status" value="1"/>
</dbReference>
<evidence type="ECO:0000256" key="1">
    <source>
        <dbReference type="ARBA" id="ARBA00004123"/>
    </source>
</evidence>
<gene>
    <name evidence="3" type="ORF">ASPSYDRAFT_50407</name>
</gene>
<organism evidence="3 4">
    <name type="scientific">Aspergillus sydowii CBS 593.65</name>
    <dbReference type="NCBI Taxonomy" id="1036612"/>
    <lineage>
        <taxon>Eukaryota</taxon>
        <taxon>Fungi</taxon>
        <taxon>Dikarya</taxon>
        <taxon>Ascomycota</taxon>
        <taxon>Pezizomycotina</taxon>
        <taxon>Eurotiomycetes</taxon>
        <taxon>Eurotiomycetidae</taxon>
        <taxon>Eurotiales</taxon>
        <taxon>Aspergillaceae</taxon>
        <taxon>Aspergillus</taxon>
        <taxon>Aspergillus subgen. Nidulantes</taxon>
    </lineage>
</organism>
<dbReference type="OrthoDB" id="5043642at2759"/>
<feature type="non-terminal residue" evidence="3">
    <location>
        <position position="355"/>
    </location>
</feature>
<name>A0A1L9T4L4_9EURO</name>
<sequence>MLLCQWSTCEGGDQSPWRIHLNASRELVRRKVEGWHGTSEPLSDATQMLLEWFFFHDVISMVTFPSRSFYINLEGGTVETVGNSSPSDTLPTIFNRRPVSELLWVGPNDGLLEILERILALRRGELSISEANHDDHSSDTSIQLESPGATLDAHSSAGGAGGLTGSRRISTELRDQPGKGFDVEQLFQGLAIEDALREWCFSYPNLQQLAVGASYQCAAYIMLYFTLYQTYPSDDSNVRSWVESLMQHLGVISATDNAQTCALFPLFICGVTVKNPQDREFVIEKVQAYSRWSGMGYIDDVVRFLVDWWQEQDRLDAASSANSLSTSTDEDHCHSTTNWWAWESFMRQRGLQLIL</sequence>
<evidence type="ECO:0000256" key="2">
    <source>
        <dbReference type="ARBA" id="ARBA00023242"/>
    </source>
</evidence>
<dbReference type="GO" id="GO:0045944">
    <property type="term" value="P:positive regulation of transcription by RNA polymerase II"/>
    <property type="evidence" value="ECO:0007669"/>
    <property type="project" value="TreeGrafter"/>
</dbReference>
<dbReference type="AlphaFoldDB" id="A0A1L9T4L4"/>
<dbReference type="Pfam" id="PF11951">
    <property type="entry name" value="Fungal_trans_2"/>
    <property type="match status" value="1"/>
</dbReference>
<evidence type="ECO:0000313" key="3">
    <source>
        <dbReference type="EMBL" id="OJJ54390.1"/>
    </source>
</evidence>
<evidence type="ECO:0000313" key="4">
    <source>
        <dbReference type="Proteomes" id="UP000184356"/>
    </source>
</evidence>
<dbReference type="GO" id="GO:0000976">
    <property type="term" value="F:transcription cis-regulatory region binding"/>
    <property type="evidence" value="ECO:0007669"/>
    <property type="project" value="TreeGrafter"/>
</dbReference>
<dbReference type="EMBL" id="KV878595">
    <property type="protein sequence ID" value="OJJ54390.1"/>
    <property type="molecule type" value="Genomic_DNA"/>
</dbReference>